<proteinExistence type="predicted"/>
<dbReference type="Proteomes" id="UP000305401">
    <property type="component" value="Unassembled WGS sequence"/>
</dbReference>
<evidence type="ECO:0000313" key="2">
    <source>
        <dbReference type="Proteomes" id="UP000305401"/>
    </source>
</evidence>
<evidence type="ECO:0000313" key="1">
    <source>
        <dbReference type="EMBL" id="THG54327.1"/>
    </source>
</evidence>
<comment type="caution">
    <text evidence="1">The sequence shown here is derived from an EMBL/GenBank/DDBJ whole genome shotgun (WGS) entry which is preliminary data.</text>
</comment>
<protein>
    <submittedName>
        <fullName evidence="1">Glycosyltransferase</fullName>
    </submittedName>
</protein>
<sequence length="354" mass="40212">MKKKLLFFIQNGVGGAERMTINIAKLLPPEQWDITFCKVSIPCMVQNGRIDDFIPKNIRLTNISWSGQFALIKQLWQVIHQFKPDVVFSSVMPYNQRLLLISPLFGKTRFIVRNDNYLFTINSLKRLTLKYTYKKASLVIAQTEEMKSELVELGLKPDKIAVLHNLLDTELIQSKANQISPFPTDTKTRFVSVGRFAPQKGFDILIKAFKYVNDELPDSELYIIGSYDGSGSNVYEELNDLIDRLKLNGKVIFTGYTDNPYRYIKNASVYVLSSRYEGLPNVLVEAQFLSTPSAAVKCIPIISRMIEDGKNGFLADTENPESLAKAMISASKMNNVIPVYKSSSREDFINIFKD</sequence>
<gene>
    <name evidence="1" type="ORF">E5990_03220</name>
</gene>
<keyword evidence="2" id="KW-1185">Reference proteome</keyword>
<dbReference type="EMBL" id="SSTG01000022">
    <property type="protein sequence ID" value="THG54327.1"/>
    <property type="molecule type" value="Genomic_DNA"/>
</dbReference>
<accession>A0AC61S776</accession>
<name>A0AC61S776_9BACT</name>
<organism evidence="1 2">
    <name type="scientific">Muribaculum caecicola</name>
    <dbReference type="NCBI Taxonomy" id="3038144"/>
    <lineage>
        <taxon>Bacteria</taxon>
        <taxon>Pseudomonadati</taxon>
        <taxon>Bacteroidota</taxon>
        <taxon>Bacteroidia</taxon>
        <taxon>Bacteroidales</taxon>
        <taxon>Muribaculaceae</taxon>
        <taxon>Muribaculum</taxon>
    </lineage>
</organism>
<reference evidence="1" key="1">
    <citation type="submission" date="2019-04" db="EMBL/GenBank/DDBJ databases">
        <title>Microbes associate with the intestines of laboratory mice.</title>
        <authorList>
            <person name="Navarre W."/>
            <person name="Wong E."/>
            <person name="Huang K.C."/>
            <person name="Tropini C."/>
            <person name="Ng K."/>
            <person name="Yu B."/>
        </authorList>
    </citation>
    <scope>NUCLEOTIDE SEQUENCE</scope>
    <source>
        <strain evidence="1">NM86_A22</strain>
    </source>
</reference>